<organism evidence="1 2">
    <name type="scientific">Streptomyces nigrescens</name>
    <dbReference type="NCBI Taxonomy" id="1920"/>
    <lineage>
        <taxon>Bacteria</taxon>
        <taxon>Bacillati</taxon>
        <taxon>Actinomycetota</taxon>
        <taxon>Actinomycetes</taxon>
        <taxon>Kitasatosporales</taxon>
        <taxon>Streptomycetaceae</taxon>
        <taxon>Streptomyces</taxon>
    </lineage>
</organism>
<name>A0ABY7IYC2_STRNI</name>
<evidence type="ECO:0000313" key="1">
    <source>
        <dbReference type="EMBL" id="WAU03988.1"/>
    </source>
</evidence>
<protein>
    <submittedName>
        <fullName evidence="1">Uncharacterized protein</fullName>
    </submittedName>
</protein>
<proteinExistence type="predicted"/>
<accession>A0ABY7IYC2</accession>
<keyword evidence="2" id="KW-1185">Reference proteome</keyword>
<evidence type="ECO:0000313" key="2">
    <source>
        <dbReference type="Proteomes" id="UP001210169"/>
    </source>
</evidence>
<gene>
    <name evidence="1" type="ORF">STRNI_002201</name>
</gene>
<reference evidence="1 2" key="1">
    <citation type="submission" date="2022-12" db="EMBL/GenBank/DDBJ databases">
        <authorList>
            <person name="Ruckert C."/>
            <person name="Busche T."/>
            <person name="Kalinowski J."/>
            <person name="Wittmann C."/>
        </authorList>
    </citation>
    <scope>NUCLEOTIDE SEQUENCE [LARGE SCALE GENOMIC DNA]</scope>
    <source>
        <strain evidence="1 2">DSM 40276</strain>
    </source>
</reference>
<dbReference type="Proteomes" id="UP001210169">
    <property type="component" value="Chromosome"/>
</dbReference>
<dbReference type="EMBL" id="CP114203">
    <property type="protein sequence ID" value="WAU03988.1"/>
    <property type="molecule type" value="Genomic_DNA"/>
</dbReference>
<sequence length="101" mass="11074">MFEELGGKLDRAELVHLITDELESGIGVEHIFAARLESMDLAARTGTEFAKPERGGYEVERVLFTAEAVRGLNLMPPELAEFIATNTDAIASVLDMPIRKA</sequence>